<evidence type="ECO:0000259" key="1">
    <source>
        <dbReference type="Pfam" id="PF00557"/>
    </source>
</evidence>
<proteinExistence type="predicted"/>
<reference evidence="4" key="1">
    <citation type="journal article" date="2019" name="Int. J. Syst. Evol. Microbiol.">
        <title>The Global Catalogue of Microorganisms (GCM) 10K type strain sequencing project: providing services to taxonomists for standard genome sequencing and annotation.</title>
        <authorList>
            <consortium name="The Broad Institute Genomics Platform"/>
            <consortium name="The Broad Institute Genome Sequencing Center for Infectious Disease"/>
            <person name="Wu L."/>
            <person name="Ma J."/>
        </authorList>
    </citation>
    <scope>NUCLEOTIDE SEQUENCE [LARGE SCALE GENOMIC DNA]</scope>
    <source>
        <strain evidence="4">CCM 8895</strain>
    </source>
</reference>
<dbReference type="RefSeq" id="WP_125594035.1">
    <property type="nucleotide sequence ID" value="NZ_JBHSSN010000005.1"/>
</dbReference>
<evidence type="ECO:0000313" key="3">
    <source>
        <dbReference type="EMBL" id="MFC6322980.1"/>
    </source>
</evidence>
<evidence type="ECO:0000259" key="2">
    <source>
        <dbReference type="Pfam" id="PF01321"/>
    </source>
</evidence>
<feature type="domain" description="Creatinase N-terminal" evidence="2">
    <location>
        <begin position="5"/>
        <end position="131"/>
    </location>
</feature>
<comment type="caution">
    <text evidence="3">The sequence shown here is derived from an EMBL/GenBank/DDBJ whole genome shotgun (WGS) entry which is preliminary data.</text>
</comment>
<dbReference type="InterPro" id="IPR050659">
    <property type="entry name" value="Peptidase_M24B"/>
</dbReference>
<dbReference type="InterPro" id="IPR036005">
    <property type="entry name" value="Creatinase/aminopeptidase-like"/>
</dbReference>
<dbReference type="InterPro" id="IPR029149">
    <property type="entry name" value="Creatin/AminoP/Spt16_N"/>
</dbReference>
<protein>
    <submittedName>
        <fullName evidence="3">M24 family metallopeptidase</fullName>
    </submittedName>
</protein>
<dbReference type="PANTHER" id="PTHR46112">
    <property type="entry name" value="AMINOPEPTIDASE"/>
    <property type="match status" value="1"/>
</dbReference>
<feature type="domain" description="Peptidase M24" evidence="1">
    <location>
        <begin position="139"/>
        <end position="342"/>
    </location>
</feature>
<dbReference type="Pfam" id="PF01321">
    <property type="entry name" value="Creatinase_N"/>
    <property type="match status" value="1"/>
</dbReference>
<evidence type="ECO:0000313" key="4">
    <source>
        <dbReference type="Proteomes" id="UP001596186"/>
    </source>
</evidence>
<dbReference type="SUPFAM" id="SSF55920">
    <property type="entry name" value="Creatinase/aminopeptidase"/>
    <property type="match status" value="1"/>
</dbReference>
<dbReference type="EMBL" id="JBHSSN010000005">
    <property type="protein sequence ID" value="MFC6322980.1"/>
    <property type="molecule type" value="Genomic_DNA"/>
</dbReference>
<dbReference type="InterPro" id="IPR000994">
    <property type="entry name" value="Pept_M24"/>
</dbReference>
<sequence length="359" mass="40397">MKDSRVQNITNKMKEEGYDQLLISDPTAIFYLTGLWIHPGERLLVLVIRADGKNTLVVNKLFPITEDIGIEKVFIDDIDDGVKKVLDYCDVNGSFGIDKNWPSHFLLHLMELVPNVKLGNGSEIIDDARAIKDEEEKDLMRKAQADNELATDFVKHELSKDLTEIEITERLGEKYKELGDSGYSFDPIIAYGANGADPHHQEPDDSRLKPGDSIVVDIGCVRDSYCSDMTRTFFYKEVSDKSRDVYETVLEGKRRAMALIKPGVELATLDAAARDYITEKGYGEYFTHRLGHFIGIEDHETGDVSTANHNVCEVGNIFSIEPGVYIPGEVGVRIEDLVIVTEDGYENLNKYPDDLEIIQ</sequence>
<dbReference type="Gene3D" id="3.40.350.10">
    <property type="entry name" value="Creatinase/prolidase N-terminal domain"/>
    <property type="match status" value="1"/>
</dbReference>
<dbReference type="PANTHER" id="PTHR46112:SF3">
    <property type="entry name" value="AMINOPEPTIDASE YPDF"/>
    <property type="match status" value="1"/>
</dbReference>
<dbReference type="Gene3D" id="3.90.230.10">
    <property type="entry name" value="Creatinase/methionine aminopeptidase superfamily"/>
    <property type="match status" value="1"/>
</dbReference>
<accession>A0ABW1UW69</accession>
<dbReference type="Proteomes" id="UP001596186">
    <property type="component" value="Unassembled WGS sequence"/>
</dbReference>
<gene>
    <name evidence="3" type="ORF">ACFP1F_04255</name>
</gene>
<organism evidence="3 4">
    <name type="scientific">Companilactobacillus baiquanensis</name>
    <dbReference type="NCBI Taxonomy" id="2486005"/>
    <lineage>
        <taxon>Bacteria</taxon>
        <taxon>Bacillati</taxon>
        <taxon>Bacillota</taxon>
        <taxon>Bacilli</taxon>
        <taxon>Lactobacillales</taxon>
        <taxon>Lactobacillaceae</taxon>
        <taxon>Companilactobacillus</taxon>
    </lineage>
</organism>
<dbReference type="SUPFAM" id="SSF53092">
    <property type="entry name" value="Creatinase/prolidase N-terminal domain"/>
    <property type="match status" value="1"/>
</dbReference>
<keyword evidence="4" id="KW-1185">Reference proteome</keyword>
<name>A0ABW1UW69_9LACO</name>
<dbReference type="Pfam" id="PF00557">
    <property type="entry name" value="Peptidase_M24"/>
    <property type="match status" value="1"/>
</dbReference>
<dbReference type="InterPro" id="IPR000587">
    <property type="entry name" value="Creatinase_N"/>
</dbReference>